<name>E7N175_9FIRM</name>
<evidence type="ECO:0000256" key="3">
    <source>
        <dbReference type="ARBA" id="ARBA00036324"/>
    </source>
</evidence>
<dbReference type="PANTHER" id="PTHR31690:SF4">
    <property type="entry name" value="FUCOSE MUTAROTASE"/>
    <property type="match status" value="1"/>
</dbReference>
<reference evidence="4 5" key="1">
    <citation type="submission" date="2010-08" db="EMBL/GenBank/DDBJ databases">
        <authorList>
            <person name="Weinstock G."/>
            <person name="Sodergren E."/>
            <person name="Clifton S."/>
            <person name="Fulton L."/>
            <person name="Fulton B."/>
            <person name="Courtney L."/>
            <person name="Fronick C."/>
            <person name="Harrison M."/>
            <person name="Strong C."/>
            <person name="Farmer C."/>
            <person name="Delahaunty K."/>
            <person name="Markovic C."/>
            <person name="Hall O."/>
            <person name="Minx P."/>
            <person name="Tomlinson C."/>
            <person name="Mitreva M."/>
            <person name="Hou S."/>
            <person name="Chen J."/>
            <person name="Wollam A."/>
            <person name="Pepin K.H."/>
            <person name="Johnson M."/>
            <person name="Bhonagiri V."/>
            <person name="Zhang X."/>
            <person name="Suruliraj S."/>
            <person name="Warren W."/>
            <person name="Chinwalla A."/>
            <person name="Mardis E.R."/>
            <person name="Wilson R.K."/>
        </authorList>
    </citation>
    <scope>NUCLEOTIDE SEQUENCE [LARGE SCALE GENOMIC DNA]</scope>
    <source>
        <strain evidence="4 5">F0399</strain>
    </source>
</reference>
<evidence type="ECO:0000313" key="5">
    <source>
        <dbReference type="Proteomes" id="UP000004633"/>
    </source>
</evidence>
<protein>
    <submittedName>
        <fullName evidence="4">RbsD/FucU transport family protein</fullName>
    </submittedName>
</protein>
<dbReference type="GO" id="GO:0042806">
    <property type="term" value="F:fucose binding"/>
    <property type="evidence" value="ECO:0007669"/>
    <property type="project" value="TreeGrafter"/>
</dbReference>
<comment type="catalytic activity">
    <reaction evidence="1">
        <text>beta-D-ribopyranose = beta-D-ribofuranose</text>
        <dbReference type="Rhea" id="RHEA:25432"/>
        <dbReference type="ChEBI" id="CHEBI:27476"/>
        <dbReference type="ChEBI" id="CHEBI:47002"/>
        <dbReference type="EC" id="5.4.99.62"/>
    </reaction>
</comment>
<dbReference type="STRING" id="749551.HMPREF9555_00726"/>
<dbReference type="AlphaFoldDB" id="E7N175"/>
<evidence type="ECO:0000256" key="1">
    <source>
        <dbReference type="ARBA" id="ARBA00000223"/>
    </source>
</evidence>
<dbReference type="InterPro" id="IPR023750">
    <property type="entry name" value="RbsD-like_sf"/>
</dbReference>
<dbReference type="Gene3D" id="3.40.1650.10">
    <property type="entry name" value="RbsD-like domain"/>
    <property type="match status" value="1"/>
</dbReference>
<organism evidence="4 5">
    <name type="scientific">Selenomonas artemidis F0399</name>
    <dbReference type="NCBI Taxonomy" id="749551"/>
    <lineage>
        <taxon>Bacteria</taxon>
        <taxon>Bacillati</taxon>
        <taxon>Bacillota</taxon>
        <taxon>Negativicutes</taxon>
        <taxon>Selenomonadales</taxon>
        <taxon>Selenomonadaceae</taxon>
        <taxon>Selenomonas</taxon>
    </lineage>
</organism>
<dbReference type="SUPFAM" id="SSF102546">
    <property type="entry name" value="RbsD-like"/>
    <property type="match status" value="1"/>
</dbReference>
<evidence type="ECO:0000313" key="4">
    <source>
        <dbReference type="EMBL" id="EFW30096.1"/>
    </source>
</evidence>
<keyword evidence="2" id="KW-0413">Isomerase</keyword>
<dbReference type="HOGENOM" id="CLU_120075_1_0_9"/>
<keyword evidence="5" id="KW-1185">Reference proteome</keyword>
<dbReference type="Pfam" id="PF05025">
    <property type="entry name" value="RbsD_FucU"/>
    <property type="match status" value="1"/>
</dbReference>
<evidence type="ECO:0000256" key="2">
    <source>
        <dbReference type="ARBA" id="ARBA00023235"/>
    </source>
</evidence>
<gene>
    <name evidence="4" type="ORF">HMPREF9555_00726</name>
</gene>
<dbReference type="InterPro" id="IPR050443">
    <property type="entry name" value="RbsD/FucU_mutarotase"/>
</dbReference>
<dbReference type="GO" id="GO:0036373">
    <property type="term" value="F:L-fucose mutarotase activity"/>
    <property type="evidence" value="ECO:0007669"/>
    <property type="project" value="UniProtKB-EC"/>
</dbReference>
<comment type="catalytic activity">
    <reaction evidence="3">
        <text>alpha-L-fucose = beta-L-fucose</text>
        <dbReference type="Rhea" id="RHEA:25580"/>
        <dbReference type="ChEBI" id="CHEBI:42548"/>
        <dbReference type="ChEBI" id="CHEBI:42589"/>
        <dbReference type="EC" id="5.1.3.29"/>
    </reaction>
</comment>
<dbReference type="Proteomes" id="UP000004633">
    <property type="component" value="Unassembled WGS sequence"/>
</dbReference>
<dbReference type="PANTHER" id="PTHR31690">
    <property type="entry name" value="FUCOSE MUTAROTASE"/>
    <property type="match status" value="1"/>
</dbReference>
<dbReference type="GO" id="GO:0062193">
    <property type="term" value="F:D-ribose pyranase activity"/>
    <property type="evidence" value="ECO:0007669"/>
    <property type="project" value="UniProtKB-EC"/>
</dbReference>
<accession>E7N175</accession>
<proteinExistence type="predicted"/>
<dbReference type="GO" id="GO:0006004">
    <property type="term" value="P:fucose metabolic process"/>
    <property type="evidence" value="ECO:0007669"/>
    <property type="project" value="TreeGrafter"/>
</dbReference>
<sequence length="137" mass="15030">MLLKALADMGHGDLVVIADDFYPSVSMARDGITVDADGIGAAAMLDAILQLMPLDTEYVEHPVLIMDVMEEKRAEIGRPAVWDEFIAAVEKNEPKGKSCVGFIDRFSFYDKAKTAFVTISTGERRPYGCVILQKGVM</sequence>
<dbReference type="InterPro" id="IPR007721">
    <property type="entry name" value="RbsD_FucU"/>
</dbReference>
<dbReference type="EMBL" id="AECV01000009">
    <property type="protein sequence ID" value="EFW30096.1"/>
    <property type="molecule type" value="Genomic_DNA"/>
</dbReference>
<comment type="caution">
    <text evidence="4">The sequence shown here is derived from an EMBL/GenBank/DDBJ whole genome shotgun (WGS) entry which is preliminary data.</text>
</comment>